<evidence type="ECO:0000256" key="13">
    <source>
        <dbReference type="PIRNR" id="PIRNR001365"/>
    </source>
</evidence>
<feature type="site" description="Part of a proton relay during catalysis" evidence="12">
    <location>
        <position position="109"/>
    </location>
</feature>
<keyword evidence="10 12" id="KW-0704">Schiff base</keyword>
<evidence type="ECO:0000256" key="15">
    <source>
        <dbReference type="PIRSR" id="PIRSR001365-2"/>
    </source>
</evidence>
<keyword evidence="6 12" id="KW-0028">Amino-acid biosynthesis</keyword>
<evidence type="ECO:0000256" key="14">
    <source>
        <dbReference type="PIRSR" id="PIRSR001365-1"/>
    </source>
</evidence>
<feature type="binding site" evidence="12 15">
    <location>
        <position position="205"/>
    </location>
    <ligand>
        <name>pyruvate</name>
        <dbReference type="ChEBI" id="CHEBI:15361"/>
    </ligand>
</feature>
<feature type="active site" description="Schiff-base intermediate with substrate" evidence="12 14">
    <location>
        <position position="163"/>
    </location>
</feature>
<comment type="function">
    <text evidence="1 12">Catalyzes the condensation of (S)-aspartate-beta-semialdehyde [(S)-ASA] and pyruvate to 4-hydroxy-tetrahydrodipicolinate (HTPA).</text>
</comment>
<evidence type="ECO:0000256" key="3">
    <source>
        <dbReference type="ARBA" id="ARBA00007592"/>
    </source>
</evidence>
<evidence type="ECO:0000256" key="10">
    <source>
        <dbReference type="ARBA" id="ARBA00023270"/>
    </source>
</evidence>
<dbReference type="GO" id="GO:0005829">
    <property type="term" value="C:cytosol"/>
    <property type="evidence" value="ECO:0007669"/>
    <property type="project" value="TreeGrafter"/>
</dbReference>
<evidence type="ECO:0000313" key="16">
    <source>
        <dbReference type="EMBL" id="RDB54865.1"/>
    </source>
</evidence>
<evidence type="ECO:0000256" key="6">
    <source>
        <dbReference type="ARBA" id="ARBA00022605"/>
    </source>
</evidence>
<comment type="catalytic activity">
    <reaction evidence="11 12">
        <text>L-aspartate 4-semialdehyde + pyruvate = (2S,4S)-4-hydroxy-2,3,4,5-tetrahydrodipicolinate + H2O + H(+)</text>
        <dbReference type="Rhea" id="RHEA:34171"/>
        <dbReference type="ChEBI" id="CHEBI:15361"/>
        <dbReference type="ChEBI" id="CHEBI:15377"/>
        <dbReference type="ChEBI" id="CHEBI:15378"/>
        <dbReference type="ChEBI" id="CHEBI:67139"/>
        <dbReference type="ChEBI" id="CHEBI:537519"/>
        <dbReference type="EC" id="4.3.3.7"/>
    </reaction>
</comment>
<evidence type="ECO:0000256" key="1">
    <source>
        <dbReference type="ARBA" id="ARBA00003294"/>
    </source>
</evidence>
<evidence type="ECO:0000256" key="4">
    <source>
        <dbReference type="ARBA" id="ARBA00012086"/>
    </source>
</evidence>
<evidence type="ECO:0000313" key="17">
    <source>
        <dbReference type="Proteomes" id="UP000253975"/>
    </source>
</evidence>
<dbReference type="Gene3D" id="3.20.20.70">
    <property type="entry name" value="Aldolase class I"/>
    <property type="match status" value="1"/>
</dbReference>
<evidence type="ECO:0000256" key="9">
    <source>
        <dbReference type="ARBA" id="ARBA00023239"/>
    </source>
</evidence>
<proteinExistence type="inferred from homology"/>
<dbReference type="Proteomes" id="UP000253975">
    <property type="component" value="Unassembled WGS sequence"/>
</dbReference>
<keyword evidence="5 12" id="KW-0963">Cytoplasm</keyword>
<comment type="caution">
    <text evidence="16">The sequence shown here is derived from an EMBL/GenBank/DDBJ whole genome shotgun (WGS) entry which is preliminary data.</text>
</comment>
<dbReference type="HAMAP" id="MF_00418">
    <property type="entry name" value="DapA"/>
    <property type="match status" value="1"/>
</dbReference>
<evidence type="ECO:0000256" key="2">
    <source>
        <dbReference type="ARBA" id="ARBA00005120"/>
    </source>
</evidence>
<dbReference type="InterPro" id="IPR002220">
    <property type="entry name" value="DapA-like"/>
</dbReference>
<dbReference type="SUPFAM" id="SSF51569">
    <property type="entry name" value="Aldolase"/>
    <property type="match status" value="1"/>
</dbReference>
<dbReference type="PROSITE" id="PS00665">
    <property type="entry name" value="DHDPS_1"/>
    <property type="match status" value="1"/>
</dbReference>
<dbReference type="GO" id="GO:0008840">
    <property type="term" value="F:4-hydroxy-tetrahydrodipicolinate synthase activity"/>
    <property type="evidence" value="ECO:0007669"/>
    <property type="project" value="UniProtKB-UniRule"/>
</dbReference>
<dbReference type="PIRSF" id="PIRSF001365">
    <property type="entry name" value="DHDPS"/>
    <property type="match status" value="1"/>
</dbReference>
<evidence type="ECO:0000256" key="8">
    <source>
        <dbReference type="ARBA" id="ARBA00023154"/>
    </source>
</evidence>
<dbReference type="Pfam" id="PF00701">
    <property type="entry name" value="DHDPS"/>
    <property type="match status" value="1"/>
</dbReference>
<keyword evidence="8 12" id="KW-0457">Lysine biosynthesis</keyword>
<comment type="similarity">
    <text evidence="3 12 13">Belongs to the DapA family.</text>
</comment>
<reference evidence="16 17" key="1">
    <citation type="journal article" date="2018" name="Elife">
        <title>Discovery and characterization of a prevalent human gut bacterial enzyme sufficient for the inactivation of a family of plant toxins.</title>
        <authorList>
            <person name="Koppel N."/>
            <person name="Bisanz J.E."/>
            <person name="Pandelia M.E."/>
            <person name="Turnbaugh P.J."/>
            <person name="Balskus E.P."/>
        </authorList>
    </citation>
    <scope>NUCLEOTIDE SEQUENCE [LARGE SCALE GENOMIC DNA]</scope>
    <source>
        <strain evidence="16 17">OB21 GAM31</strain>
    </source>
</reference>
<comment type="pathway">
    <text evidence="2 12">Amino-acid biosynthesis; L-lysine biosynthesis via DAP pathway; (S)-tetrahydrodipicolinate from L-aspartate: step 3/4.</text>
</comment>
<dbReference type="GO" id="GO:0009089">
    <property type="term" value="P:lysine biosynthetic process via diaminopimelate"/>
    <property type="evidence" value="ECO:0007669"/>
    <property type="project" value="UniProtKB-UniRule"/>
</dbReference>
<protein>
    <recommendedName>
        <fullName evidence="4 12">4-hydroxy-tetrahydrodipicolinate synthase</fullName>
        <shortName evidence="12">HTPA synthase</shortName>
        <ecNumber evidence="4 12">4.3.3.7</ecNumber>
    </recommendedName>
</protein>
<keyword evidence="7 12" id="KW-0220">Diaminopimelate biosynthesis</keyword>
<dbReference type="EC" id="4.3.3.7" evidence="4 12"/>
<dbReference type="InterPro" id="IPR020624">
    <property type="entry name" value="Schiff_base-form_aldolases_CS"/>
</dbReference>
<name>A0A369L9M2_9ACTN</name>
<dbReference type="PRINTS" id="PR00146">
    <property type="entry name" value="DHPICSNTHASE"/>
</dbReference>
<dbReference type="InterPro" id="IPR005263">
    <property type="entry name" value="DapA"/>
</dbReference>
<dbReference type="AlphaFoldDB" id="A0A369L9M2"/>
<evidence type="ECO:0000256" key="12">
    <source>
        <dbReference type="HAMAP-Rule" id="MF_00418"/>
    </source>
</evidence>
<evidence type="ECO:0000256" key="5">
    <source>
        <dbReference type="ARBA" id="ARBA00022490"/>
    </source>
</evidence>
<dbReference type="SMART" id="SM01130">
    <property type="entry name" value="DHDPS"/>
    <property type="match status" value="1"/>
</dbReference>
<accession>A0A369L9M2</accession>
<dbReference type="EMBL" id="PPTO01000025">
    <property type="protein sequence ID" value="RDB54865.1"/>
    <property type="molecule type" value="Genomic_DNA"/>
</dbReference>
<dbReference type="GO" id="GO:0019877">
    <property type="term" value="P:diaminopimelate biosynthetic process"/>
    <property type="evidence" value="ECO:0007669"/>
    <property type="project" value="UniProtKB-UniRule"/>
</dbReference>
<sequence length="293" mass="31284">MKSLSGSIVALITPFAEDGSIDFGALGRLVDFHLGNGTDALLTLGTTGESSTMSHEEDDEVCKFVVDRVAGRVPVIAGSGSNSTQTMLEKSLSFQKMGADGLLLITPYYNKSNEEGIYRHFTTVLDAVDIPCILYNVPGRTGCSISEKNVARLAKHPNAFGIKEASGNIGYATKIARYLSDDFCMFSGNDDIVLPMMALGSRGVISVWANVQPKEVHDMCHAWLAGDHAAALKTQLAGIELVDSLFCEVNPIPVKYALELMGFGKAVYRQPLCEPSDAAKATIAAAMKNAGII</sequence>
<dbReference type="NCBIfam" id="TIGR00674">
    <property type="entry name" value="dapA"/>
    <property type="match status" value="1"/>
</dbReference>
<organism evidence="16 17">
    <name type="scientific">Slackia isoflavoniconvertens</name>
    <dbReference type="NCBI Taxonomy" id="572010"/>
    <lineage>
        <taxon>Bacteria</taxon>
        <taxon>Bacillati</taxon>
        <taxon>Actinomycetota</taxon>
        <taxon>Coriobacteriia</taxon>
        <taxon>Eggerthellales</taxon>
        <taxon>Eggerthellaceae</taxon>
        <taxon>Slackia</taxon>
    </lineage>
</organism>
<evidence type="ECO:0000256" key="11">
    <source>
        <dbReference type="ARBA" id="ARBA00047836"/>
    </source>
</evidence>
<keyword evidence="9 12" id="KW-0456">Lyase</keyword>
<gene>
    <name evidence="12" type="primary">dapA</name>
    <name evidence="16" type="ORF">C1881_10055</name>
</gene>
<evidence type="ECO:0000256" key="7">
    <source>
        <dbReference type="ARBA" id="ARBA00022915"/>
    </source>
</evidence>
<feature type="site" description="Part of a proton relay during catalysis" evidence="12">
    <location>
        <position position="46"/>
    </location>
</feature>
<feature type="active site" description="Proton donor/acceptor" evidence="12 14">
    <location>
        <position position="135"/>
    </location>
</feature>
<dbReference type="UniPathway" id="UPA00034">
    <property type="reaction ID" value="UER00017"/>
</dbReference>
<feature type="binding site" evidence="12 15">
    <location>
        <position position="47"/>
    </location>
    <ligand>
        <name>pyruvate</name>
        <dbReference type="ChEBI" id="CHEBI:15361"/>
    </ligand>
</feature>
<dbReference type="PANTHER" id="PTHR12128:SF66">
    <property type="entry name" value="4-HYDROXY-2-OXOGLUTARATE ALDOLASE, MITOCHONDRIAL"/>
    <property type="match status" value="1"/>
</dbReference>
<dbReference type="PANTHER" id="PTHR12128">
    <property type="entry name" value="DIHYDRODIPICOLINATE SYNTHASE"/>
    <property type="match status" value="1"/>
</dbReference>
<comment type="subunit">
    <text evidence="12">Homotetramer; dimer of dimers.</text>
</comment>
<comment type="subcellular location">
    <subcellularLocation>
        <location evidence="12">Cytoplasm</location>
    </subcellularLocation>
</comment>
<dbReference type="InterPro" id="IPR013785">
    <property type="entry name" value="Aldolase_TIM"/>
</dbReference>
<comment type="caution">
    <text evidence="12">Was originally thought to be a dihydrodipicolinate synthase (DHDPS), catalyzing the condensation of (S)-aspartate-beta-semialdehyde [(S)-ASA] and pyruvate to dihydrodipicolinate (DHDP). However, it was shown in E.coli that the product of the enzymatic reaction is not dihydrodipicolinate but in fact (4S)-4-hydroxy-2,3,4,5-tetrahydro-(2S)-dipicolinic acid (HTPA), and that the consecutive dehydration reaction leading to DHDP is not spontaneous but catalyzed by DapB.</text>
</comment>
<dbReference type="CDD" id="cd00950">
    <property type="entry name" value="DHDPS"/>
    <property type="match status" value="1"/>
</dbReference>